<dbReference type="AlphaFoldDB" id="A0A0S4QF48"/>
<evidence type="ECO:0000256" key="2">
    <source>
        <dbReference type="SAM" id="Phobius"/>
    </source>
</evidence>
<evidence type="ECO:0008006" key="5">
    <source>
        <dbReference type="Google" id="ProtNLM"/>
    </source>
</evidence>
<evidence type="ECO:0000256" key="1">
    <source>
        <dbReference type="SAM" id="MobiDB-lite"/>
    </source>
</evidence>
<feature type="transmembrane region" description="Helical" evidence="2">
    <location>
        <begin position="133"/>
        <end position="154"/>
    </location>
</feature>
<keyword evidence="2" id="KW-0812">Transmembrane</keyword>
<keyword evidence="4" id="KW-1185">Reference proteome</keyword>
<feature type="transmembrane region" description="Helical" evidence="2">
    <location>
        <begin position="161"/>
        <end position="181"/>
    </location>
</feature>
<reference evidence="4" key="1">
    <citation type="submission" date="2015-11" db="EMBL/GenBank/DDBJ databases">
        <authorList>
            <person name="Varghese N."/>
        </authorList>
    </citation>
    <scope>NUCLEOTIDE SEQUENCE [LARGE SCALE GENOMIC DNA]</scope>
    <source>
        <strain evidence="4">DSM 45899</strain>
    </source>
</reference>
<sequence length="249" mass="24325">MLTRVSGRVLAVVCLVIVAVCYGMSVAVHPAPGGGGGSALATVENFAVHPGRANALLVLDLGALLLPVAIGLVALLARPGARALSTWAGLLGTVVGGATGVLVAIDIMCAAAAHTADREAAAEVVAAFFERPVVIVYLAVGVAGGLAAFVLLAIALIRAKVVAWPFAVAFPLGFVVGGPFAAPVTGVISTGLLLAGFGACAACILRSGLPAVPVPATAATTTTTTVPASMPTPARATKAAPGPGTAQQQ</sequence>
<gene>
    <name evidence="3" type="ORF">Ga0074812_102102</name>
</gene>
<name>A0A0S4QF48_9ACTN</name>
<feature type="compositionally biased region" description="Low complexity" evidence="1">
    <location>
        <begin position="222"/>
        <end position="234"/>
    </location>
</feature>
<feature type="region of interest" description="Disordered" evidence="1">
    <location>
        <begin position="222"/>
        <end position="249"/>
    </location>
</feature>
<evidence type="ECO:0000313" key="3">
    <source>
        <dbReference type="EMBL" id="CUU54099.1"/>
    </source>
</evidence>
<evidence type="ECO:0000313" key="4">
    <source>
        <dbReference type="Proteomes" id="UP000198802"/>
    </source>
</evidence>
<feature type="transmembrane region" description="Helical" evidence="2">
    <location>
        <begin position="89"/>
        <end position="113"/>
    </location>
</feature>
<keyword evidence="2" id="KW-0472">Membrane</keyword>
<protein>
    <recommendedName>
        <fullName evidence="5">DUF4386 family protein</fullName>
    </recommendedName>
</protein>
<feature type="transmembrane region" description="Helical" evidence="2">
    <location>
        <begin position="54"/>
        <end position="77"/>
    </location>
</feature>
<organism evidence="3 4">
    <name type="scientific">Parafrankia irregularis</name>
    <dbReference type="NCBI Taxonomy" id="795642"/>
    <lineage>
        <taxon>Bacteria</taxon>
        <taxon>Bacillati</taxon>
        <taxon>Actinomycetota</taxon>
        <taxon>Actinomycetes</taxon>
        <taxon>Frankiales</taxon>
        <taxon>Frankiaceae</taxon>
        <taxon>Parafrankia</taxon>
    </lineage>
</organism>
<feature type="transmembrane region" description="Helical" evidence="2">
    <location>
        <begin position="187"/>
        <end position="205"/>
    </location>
</feature>
<dbReference type="EMBL" id="FAOZ01000002">
    <property type="protein sequence ID" value="CUU54099.1"/>
    <property type="molecule type" value="Genomic_DNA"/>
</dbReference>
<proteinExistence type="predicted"/>
<dbReference type="Proteomes" id="UP000198802">
    <property type="component" value="Unassembled WGS sequence"/>
</dbReference>
<dbReference type="RefSeq" id="WP_091271363.1">
    <property type="nucleotide sequence ID" value="NZ_FAOZ01000002.1"/>
</dbReference>
<accession>A0A0S4QF48</accession>
<keyword evidence="2" id="KW-1133">Transmembrane helix</keyword>